<dbReference type="InterPro" id="IPR004046">
    <property type="entry name" value="GST_C"/>
</dbReference>
<dbReference type="RefSeq" id="WP_308611075.1">
    <property type="nucleotide sequence ID" value="NZ_BAABJF010000002.1"/>
</dbReference>
<dbReference type="PANTHER" id="PTHR44051:SF9">
    <property type="entry name" value="GLUTATHIONE S-TRANSFERASE 1"/>
    <property type="match status" value="1"/>
</dbReference>
<dbReference type="PANTHER" id="PTHR44051">
    <property type="entry name" value="GLUTATHIONE S-TRANSFERASE-RELATED"/>
    <property type="match status" value="1"/>
</dbReference>
<dbReference type="GO" id="GO:0004601">
    <property type="term" value="F:peroxidase activity"/>
    <property type="evidence" value="ECO:0007669"/>
    <property type="project" value="UniProtKB-ARBA"/>
</dbReference>
<dbReference type="FunFam" id="3.40.30.10:FF:000156">
    <property type="entry name" value="Glutathione S-transferase 1"/>
    <property type="match status" value="1"/>
</dbReference>
<protein>
    <recommendedName>
        <fullName evidence="1">glutathione transferase</fullName>
        <ecNumber evidence="1">2.5.1.18</ecNumber>
    </recommendedName>
</protein>
<evidence type="ECO:0000259" key="6">
    <source>
        <dbReference type="PROSITE" id="PS50405"/>
    </source>
</evidence>
<dbReference type="GO" id="GO:0004364">
    <property type="term" value="F:glutathione transferase activity"/>
    <property type="evidence" value="ECO:0007669"/>
    <property type="project" value="UniProtKB-EC"/>
</dbReference>
<dbReference type="InterPro" id="IPR036249">
    <property type="entry name" value="Thioredoxin-like_sf"/>
</dbReference>
<dbReference type="InterPro" id="IPR010987">
    <property type="entry name" value="Glutathione-S-Trfase_C-like"/>
</dbReference>
<evidence type="ECO:0000313" key="8">
    <source>
        <dbReference type="Proteomes" id="UP000605253"/>
    </source>
</evidence>
<dbReference type="InterPro" id="IPR036282">
    <property type="entry name" value="Glutathione-S-Trfase_C_sf"/>
</dbReference>
<organism evidence="7 8">
    <name type="scientific">Marinicella pacifica</name>
    <dbReference type="NCBI Taxonomy" id="1171543"/>
    <lineage>
        <taxon>Bacteria</taxon>
        <taxon>Pseudomonadati</taxon>
        <taxon>Pseudomonadota</taxon>
        <taxon>Gammaproteobacteria</taxon>
        <taxon>Lysobacterales</taxon>
        <taxon>Marinicellaceae</taxon>
        <taxon>Marinicella</taxon>
    </lineage>
</organism>
<comment type="caution">
    <text evidence="7">The sequence shown here is derived from an EMBL/GenBank/DDBJ whole genome shotgun (WGS) entry which is preliminary data.</text>
</comment>
<dbReference type="SFLD" id="SFLDS00019">
    <property type="entry name" value="Glutathione_Transferase_(cytos"/>
    <property type="match status" value="1"/>
</dbReference>
<dbReference type="Gene3D" id="1.20.1050.10">
    <property type="match status" value="1"/>
</dbReference>
<name>A0A917CMY9_9GAMM</name>
<proteinExistence type="inferred from homology"/>
<dbReference type="CDD" id="cd03189">
    <property type="entry name" value="GST_C_GTT1_like"/>
    <property type="match status" value="1"/>
</dbReference>
<dbReference type="GO" id="GO:0005737">
    <property type="term" value="C:cytoplasm"/>
    <property type="evidence" value="ECO:0007669"/>
    <property type="project" value="UniProtKB-ARBA"/>
</dbReference>
<dbReference type="Proteomes" id="UP000605253">
    <property type="component" value="Unassembled WGS sequence"/>
</dbReference>
<comment type="catalytic activity">
    <reaction evidence="3">
        <text>RX + glutathione = an S-substituted glutathione + a halide anion + H(+)</text>
        <dbReference type="Rhea" id="RHEA:16437"/>
        <dbReference type="ChEBI" id="CHEBI:15378"/>
        <dbReference type="ChEBI" id="CHEBI:16042"/>
        <dbReference type="ChEBI" id="CHEBI:17792"/>
        <dbReference type="ChEBI" id="CHEBI:57925"/>
        <dbReference type="ChEBI" id="CHEBI:90779"/>
        <dbReference type="EC" id="2.5.1.18"/>
    </reaction>
</comment>
<dbReference type="CDD" id="cd03046">
    <property type="entry name" value="GST_N_GTT1_like"/>
    <property type="match status" value="1"/>
</dbReference>
<keyword evidence="2" id="KW-0808">Transferase</keyword>
<reference evidence="7" key="2">
    <citation type="submission" date="2020-09" db="EMBL/GenBank/DDBJ databases">
        <authorList>
            <person name="Sun Q."/>
            <person name="Zhou Y."/>
        </authorList>
    </citation>
    <scope>NUCLEOTIDE SEQUENCE</scope>
    <source>
        <strain evidence="7">CGMCC 1.12181</strain>
    </source>
</reference>
<dbReference type="InterPro" id="IPR004045">
    <property type="entry name" value="Glutathione_S-Trfase_N"/>
</dbReference>
<evidence type="ECO:0000313" key="7">
    <source>
        <dbReference type="EMBL" id="GGF94129.1"/>
    </source>
</evidence>
<dbReference type="AlphaFoldDB" id="A0A917CMY9"/>
<dbReference type="SUPFAM" id="SSF47616">
    <property type="entry name" value="GST C-terminal domain-like"/>
    <property type="match status" value="1"/>
</dbReference>
<dbReference type="PROSITE" id="PS50405">
    <property type="entry name" value="GST_CTER"/>
    <property type="match status" value="1"/>
</dbReference>
<evidence type="ECO:0000256" key="2">
    <source>
        <dbReference type="ARBA" id="ARBA00022679"/>
    </source>
</evidence>
<evidence type="ECO:0000256" key="3">
    <source>
        <dbReference type="ARBA" id="ARBA00047960"/>
    </source>
</evidence>
<dbReference type="SUPFAM" id="SSF52833">
    <property type="entry name" value="Thioredoxin-like"/>
    <property type="match status" value="1"/>
</dbReference>
<dbReference type="PROSITE" id="PS50404">
    <property type="entry name" value="GST_NTER"/>
    <property type="match status" value="1"/>
</dbReference>
<comment type="similarity">
    <text evidence="4">Belongs to the GST superfamily.</text>
</comment>
<evidence type="ECO:0000256" key="4">
    <source>
        <dbReference type="RuleBase" id="RU003494"/>
    </source>
</evidence>
<feature type="domain" description="GST C-terminal" evidence="6">
    <location>
        <begin position="101"/>
        <end position="241"/>
    </location>
</feature>
<dbReference type="Pfam" id="PF00043">
    <property type="entry name" value="GST_C"/>
    <property type="match status" value="1"/>
</dbReference>
<evidence type="ECO:0000256" key="1">
    <source>
        <dbReference type="ARBA" id="ARBA00012452"/>
    </source>
</evidence>
<dbReference type="SFLD" id="SFLDG01150">
    <property type="entry name" value="Main.1:_Beta-like"/>
    <property type="match status" value="1"/>
</dbReference>
<sequence length="241" mass="27933">MARPYAKMDTFLDTGMITLHHLENSRSQRILWLLEELDLEYEIKHYARDEKTQLAPPELKQVHPLGKSPVLEDKGRMLAESGCIIDYLCRKYGKDWLPRRNSGAYTDCQFWLHYAEGSVMPPLLMQLVFDKVKTAPMPFFIRPIAKGIADKVLSSFVHPNIKTHFDFIEQHLSDKKWFLGNDISAADIQMSFPLSAALSQQQKLADNYPHITAWVKRFQARPAYQRALEQGGEYDYELKSK</sequence>
<dbReference type="SFLD" id="SFLDG00358">
    <property type="entry name" value="Main_(cytGST)"/>
    <property type="match status" value="1"/>
</dbReference>
<dbReference type="EMBL" id="BMEO01000005">
    <property type="protein sequence ID" value="GGF94129.1"/>
    <property type="molecule type" value="Genomic_DNA"/>
</dbReference>
<dbReference type="Gene3D" id="3.40.30.10">
    <property type="entry name" value="Glutaredoxin"/>
    <property type="match status" value="1"/>
</dbReference>
<gene>
    <name evidence="7" type="primary">gstA</name>
    <name evidence="7" type="ORF">GCM10011365_14230</name>
</gene>
<accession>A0A917CMY9</accession>
<dbReference type="Pfam" id="PF02798">
    <property type="entry name" value="GST_N"/>
    <property type="match status" value="1"/>
</dbReference>
<reference evidence="7" key="1">
    <citation type="journal article" date="2014" name="Int. J. Syst. Evol. Microbiol.">
        <title>Complete genome sequence of Corynebacterium casei LMG S-19264T (=DSM 44701T), isolated from a smear-ripened cheese.</title>
        <authorList>
            <consortium name="US DOE Joint Genome Institute (JGI-PGF)"/>
            <person name="Walter F."/>
            <person name="Albersmeier A."/>
            <person name="Kalinowski J."/>
            <person name="Ruckert C."/>
        </authorList>
    </citation>
    <scope>NUCLEOTIDE SEQUENCE</scope>
    <source>
        <strain evidence="7">CGMCC 1.12181</strain>
    </source>
</reference>
<evidence type="ECO:0000259" key="5">
    <source>
        <dbReference type="PROSITE" id="PS50404"/>
    </source>
</evidence>
<keyword evidence="8" id="KW-1185">Reference proteome</keyword>
<dbReference type="InterPro" id="IPR040079">
    <property type="entry name" value="Glutathione_S-Trfase"/>
</dbReference>
<dbReference type="EC" id="2.5.1.18" evidence="1"/>
<feature type="domain" description="GST N-terminal" evidence="5">
    <location>
        <begin position="14"/>
        <end position="96"/>
    </location>
</feature>